<feature type="domain" description="CAAX prenyl protease 2/Lysostaphin resistance protein A-like" evidence="2">
    <location>
        <begin position="163"/>
        <end position="250"/>
    </location>
</feature>
<dbReference type="GO" id="GO:0008237">
    <property type="term" value="F:metallopeptidase activity"/>
    <property type="evidence" value="ECO:0007669"/>
    <property type="project" value="UniProtKB-KW"/>
</dbReference>
<keyword evidence="1" id="KW-0812">Transmembrane</keyword>
<feature type="transmembrane region" description="Helical" evidence="1">
    <location>
        <begin position="231"/>
        <end position="256"/>
    </location>
</feature>
<dbReference type="PANTHER" id="PTHR43592:SF15">
    <property type="entry name" value="CAAX AMINO TERMINAL PROTEASE FAMILY PROTEIN"/>
    <property type="match status" value="1"/>
</dbReference>
<dbReference type="OrthoDB" id="1523022at2"/>
<feature type="transmembrane region" description="Helical" evidence="1">
    <location>
        <begin position="276"/>
        <end position="293"/>
    </location>
</feature>
<evidence type="ECO:0000313" key="4">
    <source>
        <dbReference type="Proteomes" id="UP000321204"/>
    </source>
</evidence>
<evidence type="ECO:0000313" key="3">
    <source>
        <dbReference type="EMBL" id="QEC57577.1"/>
    </source>
</evidence>
<feature type="transmembrane region" description="Helical" evidence="1">
    <location>
        <begin position="198"/>
        <end position="219"/>
    </location>
</feature>
<keyword evidence="3" id="KW-0645">Protease</keyword>
<feature type="transmembrane region" description="Helical" evidence="1">
    <location>
        <begin position="105"/>
        <end position="125"/>
    </location>
</feature>
<keyword evidence="3" id="KW-0378">Hydrolase</keyword>
<dbReference type="RefSeq" id="WP_146790045.1">
    <property type="nucleotide sequence ID" value="NZ_BAABIO010000003.1"/>
</dbReference>
<organism evidence="3 4">
    <name type="scientific">Flavisolibacter ginsenosidimutans</name>
    <dbReference type="NCBI Taxonomy" id="661481"/>
    <lineage>
        <taxon>Bacteria</taxon>
        <taxon>Pseudomonadati</taxon>
        <taxon>Bacteroidota</taxon>
        <taxon>Chitinophagia</taxon>
        <taxon>Chitinophagales</taxon>
        <taxon>Chitinophagaceae</taxon>
        <taxon>Flavisolibacter</taxon>
    </lineage>
</organism>
<protein>
    <submittedName>
        <fullName evidence="3">CPBP family intramembrane metalloprotease</fullName>
    </submittedName>
</protein>
<gene>
    <name evidence="3" type="ORF">FSB75_17260</name>
</gene>
<dbReference type="PANTHER" id="PTHR43592">
    <property type="entry name" value="CAAX AMINO TERMINAL PROTEASE"/>
    <property type="match status" value="1"/>
</dbReference>
<feature type="transmembrane region" description="Helical" evidence="1">
    <location>
        <begin position="163"/>
        <end position="186"/>
    </location>
</feature>
<dbReference type="Pfam" id="PF02517">
    <property type="entry name" value="Rce1-like"/>
    <property type="match status" value="1"/>
</dbReference>
<dbReference type="GO" id="GO:0006508">
    <property type="term" value="P:proteolysis"/>
    <property type="evidence" value="ECO:0007669"/>
    <property type="project" value="UniProtKB-KW"/>
</dbReference>
<keyword evidence="3" id="KW-0482">Metalloprotease</keyword>
<keyword evidence="4" id="KW-1185">Reference proteome</keyword>
<feature type="transmembrane region" description="Helical" evidence="1">
    <location>
        <begin position="58"/>
        <end position="85"/>
    </location>
</feature>
<evidence type="ECO:0000259" key="2">
    <source>
        <dbReference type="Pfam" id="PF02517"/>
    </source>
</evidence>
<dbReference type="Proteomes" id="UP000321204">
    <property type="component" value="Chromosome"/>
</dbReference>
<sequence>MQTYLKTRPVWVQFFLFLGMAVASFFIGSAVGVLILSKITGIGLGQLRDPKAWDLANPAMLTFVRGMILIQFLFLFALPSLLFSYLSDKKPFHYLGLQAPGTNHYWLWAVLLIVVSYPFVEYVGYINQKIAVSAGGQSWMKSMEEEAARQIKFMLRERTPAELIKNLVFISLFAGIGEELFFRGILQRMLIRATQSPWVGIVLAAAIFSAFHFQFYGFLPRLFLGVLLGAIYWFSGSLWVAMLAHFLYDASVIVYLYFNPQDLQNADAELIKGQEVQLLVGAMISLALTFVLLHQMQKKSVVSYEAVYNDDFPKHKDDFSF</sequence>
<reference evidence="3 4" key="1">
    <citation type="journal article" date="2015" name="Int. J. Syst. Evol. Microbiol.">
        <title>Flavisolibacter ginsenosidimutans sp. nov., with ginsenoside-converting activity isolated from soil used for cultivating ginseng.</title>
        <authorList>
            <person name="Zhao Y."/>
            <person name="Liu Q."/>
            <person name="Kang M.S."/>
            <person name="Jin F."/>
            <person name="Yu H."/>
            <person name="Im W.T."/>
        </authorList>
    </citation>
    <scope>NUCLEOTIDE SEQUENCE [LARGE SCALE GENOMIC DNA]</scope>
    <source>
        <strain evidence="3 4">Gsoil 636</strain>
    </source>
</reference>
<dbReference type="EMBL" id="CP042433">
    <property type="protein sequence ID" value="QEC57577.1"/>
    <property type="molecule type" value="Genomic_DNA"/>
</dbReference>
<accession>A0A5B8ULN4</accession>
<dbReference type="AlphaFoldDB" id="A0A5B8ULN4"/>
<keyword evidence="1" id="KW-1133">Transmembrane helix</keyword>
<feature type="transmembrane region" description="Helical" evidence="1">
    <location>
        <begin position="12"/>
        <end position="37"/>
    </location>
</feature>
<dbReference type="InterPro" id="IPR003675">
    <property type="entry name" value="Rce1/LyrA-like_dom"/>
</dbReference>
<dbReference type="KEGG" id="fgg:FSB75_17260"/>
<evidence type="ECO:0000256" key="1">
    <source>
        <dbReference type="SAM" id="Phobius"/>
    </source>
</evidence>
<name>A0A5B8ULN4_9BACT</name>
<proteinExistence type="predicted"/>
<dbReference type="GO" id="GO:0080120">
    <property type="term" value="P:CAAX-box protein maturation"/>
    <property type="evidence" value="ECO:0007669"/>
    <property type="project" value="UniProtKB-ARBA"/>
</dbReference>
<dbReference type="GO" id="GO:0004175">
    <property type="term" value="F:endopeptidase activity"/>
    <property type="evidence" value="ECO:0007669"/>
    <property type="project" value="UniProtKB-ARBA"/>
</dbReference>
<keyword evidence="1" id="KW-0472">Membrane</keyword>